<reference evidence="2" key="3">
    <citation type="journal article" date="2021" name="Microb. Genom.">
        <title>A genomic epidemiological study shows that prevalence of antimicrobial resistance in Enterobacterales is associated with the livestock host, as well as antimicrobial usage.</title>
        <authorList>
            <person name="AbuOun M."/>
            <person name="Jones H."/>
            <person name="Stubberfield E."/>
            <person name="Gilson D."/>
            <person name="Shaw L.P."/>
            <person name="Hubbard A.T.M."/>
            <person name="Chau K.K."/>
            <person name="Sebra R."/>
            <person name="Peto T.E.A."/>
            <person name="Crook D.W."/>
            <person name="Read D.S."/>
            <person name="Gweon H.S."/>
            <person name="Walker A.S."/>
            <person name="Stoesser N."/>
            <person name="Smith R.P."/>
            <person name="Anjum M.F."/>
            <person name="On Behalf Of The Rehab Consortium."/>
        </authorList>
    </citation>
    <scope>NUCLEOTIDE SEQUENCE</scope>
    <source>
        <strain evidence="2">RHBSTW-00370</strain>
    </source>
</reference>
<accession>A0A7G6C207</accession>
<dbReference type="EMBL" id="CP056573">
    <property type="protein sequence ID" value="QLV28561.1"/>
    <property type="molecule type" value="Genomic_DNA"/>
</dbReference>
<proteinExistence type="predicted"/>
<dbReference type="AlphaFoldDB" id="A0A7G6C207"/>
<dbReference type="RefSeq" id="WP_053064281.1">
    <property type="nucleotide sequence ID" value="NZ_CBCYJR010000017.1"/>
</dbReference>
<dbReference type="Pfam" id="PF14113">
    <property type="entry name" value="Tae4"/>
    <property type="match status" value="1"/>
</dbReference>
<reference evidence="1" key="1">
    <citation type="journal article" date="2018" name="Genome Biol.">
        <title>SKESA: strategic k-mer extension for scrupulous assemblies.</title>
        <authorList>
            <person name="Souvorov A."/>
            <person name="Agarwala R."/>
            <person name="Lipman D.J."/>
        </authorList>
    </citation>
    <scope>NUCLEOTIDE SEQUENCE</scope>
    <source>
        <strain evidence="1">91871</strain>
    </source>
</reference>
<reference evidence="3" key="2">
    <citation type="submission" date="2020-06" db="EMBL/GenBank/DDBJ databases">
        <title>REHAB project genomes.</title>
        <authorList>
            <person name="Shaw L.P."/>
        </authorList>
    </citation>
    <scope>NUCLEOTIDE SEQUENCE [LARGE SCALE GENOMIC DNA]</scope>
    <source>
        <strain evidence="3">RHBSTW-00370</strain>
    </source>
</reference>
<organism evidence="1 4">
    <name type="scientific">Citrobacter freundii</name>
    <dbReference type="NCBI Taxonomy" id="546"/>
    <lineage>
        <taxon>Bacteria</taxon>
        <taxon>Pseudomonadati</taxon>
        <taxon>Pseudomonadota</taxon>
        <taxon>Gammaproteobacteria</taxon>
        <taxon>Enterobacterales</taxon>
        <taxon>Enterobacteriaceae</taxon>
        <taxon>Citrobacter</taxon>
        <taxon>Citrobacter freundii complex</taxon>
    </lineage>
</organism>
<gene>
    <name evidence="2" type="ORF">HV178_00690</name>
    <name evidence="1" type="ORF">KV121_002763</name>
</gene>
<evidence type="ECO:0000313" key="3">
    <source>
        <dbReference type="Proteomes" id="UP000512222"/>
    </source>
</evidence>
<dbReference type="Proteomes" id="UP000512222">
    <property type="component" value="Chromosome"/>
</dbReference>
<sequence>MAGIVTVKEKGKDIGKVVVKRPPYDLIKEKYFDLFPNNVDTGAPLDSAASVYFAYLWVGGHAFREYKRNPSAYGNACALRISYALNMSGMLIPSKVSVLPTTKIGGNRILQGGNEYMIDGGKYYYIYSVENLITFLEYAWGKADMFKYVPKRVSQLDELKKMNKKGIVIFYIDGFSDATGHATIWDGVKCLDGSTYYDPSLHPKQTLTAIKFWDLK</sequence>
<name>A0A7G6C207_CITFR</name>
<evidence type="ECO:0008006" key="5">
    <source>
        <dbReference type="Google" id="ProtNLM"/>
    </source>
</evidence>
<evidence type="ECO:0000313" key="2">
    <source>
        <dbReference type="EMBL" id="QLV28561.1"/>
    </source>
</evidence>
<dbReference type="Gene3D" id="3.90.1720.70">
    <property type="match status" value="1"/>
</dbReference>
<dbReference type="EMBL" id="DAESCB010000008">
    <property type="protein sequence ID" value="HBH7042681.1"/>
    <property type="molecule type" value="Genomic_DNA"/>
</dbReference>
<reference evidence="1" key="4">
    <citation type="submission" date="2021-07" db="EMBL/GenBank/DDBJ databases">
        <authorList>
            <consortium name="NCBI Pathogen Detection Project"/>
        </authorList>
    </citation>
    <scope>NUCLEOTIDE SEQUENCE</scope>
    <source>
        <strain evidence="1">91871</strain>
    </source>
</reference>
<evidence type="ECO:0000313" key="4">
    <source>
        <dbReference type="Proteomes" id="UP000885148"/>
    </source>
</evidence>
<dbReference type="Proteomes" id="UP000885148">
    <property type="component" value="Unassembled WGS sequence"/>
</dbReference>
<dbReference type="InterPro" id="IPR025562">
    <property type="entry name" value="Tae4"/>
</dbReference>
<protein>
    <recommendedName>
        <fullName evidence="5">Type VI secretion system amidase effector protein Tae4</fullName>
    </recommendedName>
</protein>
<evidence type="ECO:0000313" key="1">
    <source>
        <dbReference type="EMBL" id="HBH7042681.1"/>
    </source>
</evidence>